<sequence length="592" mass="68385">MESPSENGTKDMKTLVSLYSNYIWNTVFSHLLSWKSPILGKISNVYRLAARSILRRRRLSLPLPVPPKRIDRSLVTKETSRIFDALEDILEHIMLNLHNVQKNLMFWESKAEESNAQKLYFFILERGPRAFIDGTVKLLRNFISEDSSMQLCRSASAFIAERIIILDSLRYFLATFLAQLYMEVERCGEDLVTDPQKSAPSLLATINALFSNMEASICDLHAEHQLDSYVGGRYSLALVFEKPTQVNEDGRQWTDREIRDAINLVHRNLQKLNSYLSILVSKHRKPRKVARYWVHYTCGVVGLSVCSIWLIRHSSLVGSSDIDNWISEAKESTLSFWNDHVEQPLLSIRDELFETFRKRHKGVMEVEEVQLTANSLHRMLLAFTEQTKGQNFPQNASDQEMLEIVMSRYEKELMHPIQNLLGGELARALLIQVQKLKLDIETAMLELEQILKANEINFAILAALPAFFLSFLLLMLVRSWIMQDRGAQGRGRIARVQRRLLIVEVEKKIMQYQSCLDLGQEQDAQCMYGLMLYCLDRLYHAVERHAKATGEWQWLRQDIIELGKPGVLTAYKLTITSRMDRVYDCLLPPSKP</sequence>
<dbReference type="PANTHER" id="PTHR28234:SF1">
    <property type="entry name" value="NUCLEAR CONTROL OF ATPASE PROTEIN 2"/>
    <property type="match status" value="1"/>
</dbReference>
<dbReference type="GO" id="GO:0005741">
    <property type="term" value="C:mitochondrial outer membrane"/>
    <property type="evidence" value="ECO:0007669"/>
    <property type="project" value="TreeGrafter"/>
</dbReference>
<evidence type="ECO:0000256" key="1">
    <source>
        <dbReference type="ARBA" id="ARBA00004225"/>
    </source>
</evidence>
<dbReference type="InterPro" id="IPR013946">
    <property type="entry name" value="NCA2-like"/>
</dbReference>
<proteinExistence type="predicted"/>
<evidence type="ECO:0000256" key="2">
    <source>
        <dbReference type="ARBA" id="ARBA00022692"/>
    </source>
</evidence>
<organism evidence="7 8">
    <name type="scientific">Nepenthes gracilis</name>
    <name type="common">Slender pitcher plant</name>
    <dbReference type="NCBI Taxonomy" id="150966"/>
    <lineage>
        <taxon>Eukaryota</taxon>
        <taxon>Viridiplantae</taxon>
        <taxon>Streptophyta</taxon>
        <taxon>Embryophyta</taxon>
        <taxon>Tracheophyta</taxon>
        <taxon>Spermatophyta</taxon>
        <taxon>Magnoliopsida</taxon>
        <taxon>eudicotyledons</taxon>
        <taxon>Gunneridae</taxon>
        <taxon>Pentapetalae</taxon>
        <taxon>Caryophyllales</taxon>
        <taxon>Nepenthaceae</taxon>
        <taxon>Nepenthes</taxon>
    </lineage>
</organism>
<keyword evidence="8" id="KW-1185">Reference proteome</keyword>
<dbReference type="AlphaFoldDB" id="A0AAD3XMT8"/>
<keyword evidence="5 6" id="KW-0472">Membrane</keyword>
<evidence type="ECO:0000256" key="3">
    <source>
        <dbReference type="ARBA" id="ARBA00022989"/>
    </source>
</evidence>
<evidence type="ECO:0000256" key="6">
    <source>
        <dbReference type="SAM" id="Phobius"/>
    </source>
</evidence>
<evidence type="ECO:0000256" key="4">
    <source>
        <dbReference type="ARBA" id="ARBA00023128"/>
    </source>
</evidence>
<evidence type="ECO:0000313" key="7">
    <source>
        <dbReference type="EMBL" id="GMH10333.1"/>
    </source>
</evidence>
<keyword evidence="2 6" id="KW-0812">Transmembrane</keyword>
<feature type="transmembrane region" description="Helical" evidence="6">
    <location>
        <begin position="456"/>
        <end position="477"/>
    </location>
</feature>
<dbReference type="Proteomes" id="UP001279734">
    <property type="component" value="Unassembled WGS sequence"/>
</dbReference>
<keyword evidence="4" id="KW-0496">Mitochondrion</keyword>
<dbReference type="Pfam" id="PF08637">
    <property type="entry name" value="NCA2"/>
    <property type="match status" value="1"/>
</dbReference>
<comment type="caution">
    <text evidence="7">The sequence shown here is derived from an EMBL/GenBank/DDBJ whole genome shotgun (WGS) entry which is preliminary data.</text>
</comment>
<comment type="subcellular location">
    <subcellularLocation>
        <location evidence="1">Mitochondrion membrane</location>
        <topology evidence="1">Multi-pass membrane protein</topology>
    </subcellularLocation>
</comment>
<keyword evidence="3 6" id="KW-1133">Transmembrane helix</keyword>
<evidence type="ECO:0000313" key="8">
    <source>
        <dbReference type="Proteomes" id="UP001279734"/>
    </source>
</evidence>
<accession>A0AAD3XMT8</accession>
<dbReference type="EMBL" id="BSYO01000010">
    <property type="protein sequence ID" value="GMH10333.1"/>
    <property type="molecule type" value="Genomic_DNA"/>
</dbReference>
<evidence type="ECO:0008006" key="9">
    <source>
        <dbReference type="Google" id="ProtNLM"/>
    </source>
</evidence>
<name>A0AAD3XMT8_NEPGR</name>
<reference evidence="7" key="1">
    <citation type="submission" date="2023-05" db="EMBL/GenBank/DDBJ databases">
        <title>Nepenthes gracilis genome sequencing.</title>
        <authorList>
            <person name="Fukushima K."/>
        </authorList>
    </citation>
    <scope>NUCLEOTIDE SEQUENCE</scope>
    <source>
        <strain evidence="7">SING2019-196</strain>
    </source>
</reference>
<dbReference type="PANTHER" id="PTHR28234">
    <property type="entry name" value="NUCLEAR CONTROL OF ATPASE PROTEIN 2"/>
    <property type="match status" value="1"/>
</dbReference>
<evidence type="ECO:0000256" key="5">
    <source>
        <dbReference type="ARBA" id="ARBA00023136"/>
    </source>
</evidence>
<protein>
    <recommendedName>
        <fullName evidence="9">Protein DGS1, mitochondrial</fullName>
    </recommendedName>
</protein>
<gene>
    <name evidence="7" type="ORF">Nepgr_012174</name>
</gene>